<name>A0A6V7PF48_ANACO</name>
<dbReference type="GO" id="GO:0004497">
    <property type="term" value="F:monooxygenase activity"/>
    <property type="evidence" value="ECO:0007669"/>
    <property type="project" value="UniProtKB-KW"/>
</dbReference>
<evidence type="ECO:0000256" key="2">
    <source>
        <dbReference type="ARBA" id="ARBA00010617"/>
    </source>
</evidence>
<dbReference type="PRINTS" id="PR00463">
    <property type="entry name" value="EP450I"/>
</dbReference>
<gene>
    <name evidence="13" type="ORF">CB5_LOCUS12389</name>
</gene>
<evidence type="ECO:0000256" key="4">
    <source>
        <dbReference type="ARBA" id="ARBA00022692"/>
    </source>
</evidence>
<comment type="subcellular location">
    <subcellularLocation>
        <location evidence="1">Membrane</location>
    </subcellularLocation>
</comment>
<dbReference type="Pfam" id="PF15365">
    <property type="entry name" value="PNRC"/>
    <property type="match status" value="1"/>
</dbReference>
<keyword evidence="6" id="KW-1133">Transmembrane helix</keyword>
<evidence type="ECO:0000256" key="7">
    <source>
        <dbReference type="ARBA" id="ARBA00023002"/>
    </source>
</evidence>
<keyword evidence="10" id="KW-0472">Membrane</keyword>
<evidence type="ECO:0000313" key="13">
    <source>
        <dbReference type="EMBL" id="CAD1829178.1"/>
    </source>
</evidence>
<proteinExistence type="inferred from homology"/>
<dbReference type="GO" id="GO:0006629">
    <property type="term" value="P:lipid metabolic process"/>
    <property type="evidence" value="ECO:0007669"/>
    <property type="project" value="UniProtKB-ARBA"/>
</dbReference>
<feature type="compositionally biased region" description="Low complexity" evidence="12">
    <location>
        <begin position="205"/>
        <end position="238"/>
    </location>
</feature>
<dbReference type="Gene3D" id="1.10.630.10">
    <property type="entry name" value="Cytochrome P450"/>
    <property type="match status" value="1"/>
</dbReference>
<dbReference type="SUPFAM" id="SSF48264">
    <property type="entry name" value="Cytochrome P450"/>
    <property type="match status" value="1"/>
</dbReference>
<organism evidence="13">
    <name type="scientific">Ananas comosus var. bracteatus</name>
    <name type="common">red pineapple</name>
    <dbReference type="NCBI Taxonomy" id="296719"/>
    <lineage>
        <taxon>Eukaryota</taxon>
        <taxon>Viridiplantae</taxon>
        <taxon>Streptophyta</taxon>
        <taxon>Embryophyta</taxon>
        <taxon>Tracheophyta</taxon>
        <taxon>Spermatophyta</taxon>
        <taxon>Magnoliopsida</taxon>
        <taxon>Liliopsida</taxon>
        <taxon>Poales</taxon>
        <taxon>Bromeliaceae</taxon>
        <taxon>Bromelioideae</taxon>
        <taxon>Ananas</taxon>
    </lineage>
</organism>
<dbReference type="InterPro" id="IPR028322">
    <property type="entry name" value="PNRC-like_rgn"/>
</dbReference>
<keyword evidence="7" id="KW-0560">Oxidoreductase</keyword>
<comment type="cofactor">
    <cofactor evidence="11">
        <name>heme</name>
        <dbReference type="ChEBI" id="CHEBI:30413"/>
    </cofactor>
</comment>
<evidence type="ECO:0000256" key="5">
    <source>
        <dbReference type="ARBA" id="ARBA00022723"/>
    </source>
</evidence>
<protein>
    <recommendedName>
        <fullName evidence="14">Cytochrome P450 734A1</fullName>
    </recommendedName>
</protein>
<evidence type="ECO:0000256" key="8">
    <source>
        <dbReference type="ARBA" id="ARBA00023004"/>
    </source>
</evidence>
<dbReference type="InterPro" id="IPR001128">
    <property type="entry name" value="Cyt_P450"/>
</dbReference>
<feature type="compositionally biased region" description="Low complexity" evidence="12">
    <location>
        <begin position="144"/>
        <end position="153"/>
    </location>
</feature>
<feature type="region of interest" description="Disordered" evidence="12">
    <location>
        <begin position="46"/>
        <end position="128"/>
    </location>
</feature>
<accession>A0A6V7PF48</accession>
<dbReference type="PANTHER" id="PTHR24282:SF211">
    <property type="entry name" value="CYTOCHROME P450-RELATED"/>
    <property type="match status" value="1"/>
</dbReference>
<sequence>MSPATSRPLPPRPLPRPLILPHLAQALCRRGQARSAASLLDDKFHRGLLFPSPSPSTRQRETTTEGCGLGPEPVGVAGEEPERWAAPPSHTASSRAGTTRRKKAEEGGRRRCSGRGGWGRTRTPIPKGLRLRAAAEEGGDAYAGSAFAASPSPRALPLPRFPRRSEAAAEERRPRGLSGDCYASNDRLNSREKQHPTTRSHPPISADGSSACPPPSSSFSSSSSSSSSSYSASSAPSSGSPPCPARPPAAGRRRPPAARARRRQRGRGARPDRAAQSAPLASLGDPGVAGRVAPHYREWSARFGRPSSSGSGRAAAGARRAGAREAVLADPAGAFQKGARNPMARQLFGEGLVGLEGPKWAHHRRIIAPAFSMERVKGWVPAIAKSTLTMLERWEELGRNNSEFEIDVFKEFQIFSADVISRVAFGSSFEEGKRIFQLQEEQAVLVSLAFRNVYIPGFRFIPTKNNQKRWRLNREIRGSLRKLIEINGEECENSKNLLGLMISANKAEGEEKMGIEEIIDECKTFYFAGKETTADLLTWSVLLLAFHQDWQNKAREEVNQVCSDREFPSADELGNLKIVNMVLKETLRLYPPAVALNRVATRDARIGTLDIPAGTQIYMPIVAIHRDVELWGADANEFNPLRFGEDRGHYNLGTYFPFGIGPTICVGQNLALVEAKVALTMILQRYEFRISPSYVHAPMLFLTLQPQYGAQVLLHRI</sequence>
<dbReference type="InterPro" id="IPR017972">
    <property type="entry name" value="Cyt_P450_CS"/>
</dbReference>
<dbReference type="GO" id="GO:0005506">
    <property type="term" value="F:iron ion binding"/>
    <property type="evidence" value="ECO:0007669"/>
    <property type="project" value="InterPro"/>
</dbReference>
<dbReference type="EMBL" id="LR862147">
    <property type="protein sequence ID" value="CAD1829178.1"/>
    <property type="molecule type" value="Genomic_DNA"/>
</dbReference>
<evidence type="ECO:0000256" key="1">
    <source>
        <dbReference type="ARBA" id="ARBA00004370"/>
    </source>
</evidence>
<dbReference type="PANTHER" id="PTHR24282">
    <property type="entry name" value="CYTOCHROME P450 FAMILY MEMBER"/>
    <property type="match status" value="1"/>
</dbReference>
<dbReference type="AlphaFoldDB" id="A0A6V7PF48"/>
<feature type="binding site" description="axial binding residue" evidence="11">
    <location>
        <position position="665"/>
    </location>
    <ligand>
        <name>heme</name>
        <dbReference type="ChEBI" id="CHEBI:30413"/>
    </ligand>
    <ligandPart>
        <name>Fe</name>
        <dbReference type="ChEBI" id="CHEBI:18248"/>
    </ligandPart>
</feature>
<evidence type="ECO:0000256" key="3">
    <source>
        <dbReference type="ARBA" id="ARBA00022617"/>
    </source>
</evidence>
<dbReference type="GO" id="GO:0016705">
    <property type="term" value="F:oxidoreductase activity, acting on paired donors, with incorporation or reduction of molecular oxygen"/>
    <property type="evidence" value="ECO:0007669"/>
    <property type="project" value="InterPro"/>
</dbReference>
<feature type="compositionally biased region" description="Basic and acidic residues" evidence="12">
    <location>
        <begin position="163"/>
        <end position="174"/>
    </location>
</feature>
<dbReference type="InterPro" id="IPR036396">
    <property type="entry name" value="Cyt_P450_sf"/>
</dbReference>
<dbReference type="InterPro" id="IPR002401">
    <property type="entry name" value="Cyt_P450_E_grp-I"/>
</dbReference>
<evidence type="ECO:0000256" key="6">
    <source>
        <dbReference type="ARBA" id="ARBA00022989"/>
    </source>
</evidence>
<dbReference type="PROSITE" id="PS00086">
    <property type="entry name" value="CYTOCHROME_P450"/>
    <property type="match status" value="1"/>
</dbReference>
<feature type="region of interest" description="Disordered" evidence="12">
    <location>
        <begin position="144"/>
        <end position="289"/>
    </location>
</feature>
<reference evidence="13" key="1">
    <citation type="submission" date="2020-07" db="EMBL/GenBank/DDBJ databases">
        <authorList>
            <person name="Lin J."/>
        </authorList>
    </citation>
    <scope>NUCLEOTIDE SEQUENCE</scope>
</reference>
<evidence type="ECO:0000256" key="12">
    <source>
        <dbReference type="SAM" id="MobiDB-lite"/>
    </source>
</evidence>
<evidence type="ECO:0000256" key="11">
    <source>
        <dbReference type="PIRSR" id="PIRSR602401-1"/>
    </source>
</evidence>
<dbReference type="GO" id="GO:0020037">
    <property type="term" value="F:heme binding"/>
    <property type="evidence" value="ECO:0007669"/>
    <property type="project" value="InterPro"/>
</dbReference>
<dbReference type="GO" id="GO:0016071">
    <property type="term" value="P:mRNA metabolic process"/>
    <property type="evidence" value="ECO:0007669"/>
    <property type="project" value="UniProtKB-ARBA"/>
</dbReference>
<keyword evidence="9" id="KW-0503">Monooxygenase</keyword>
<keyword evidence="4" id="KW-0812">Transmembrane</keyword>
<dbReference type="GO" id="GO:0016020">
    <property type="term" value="C:membrane"/>
    <property type="evidence" value="ECO:0007669"/>
    <property type="project" value="UniProtKB-SubCell"/>
</dbReference>
<dbReference type="InterPro" id="IPR050665">
    <property type="entry name" value="Cytochrome_P450_Monooxygen"/>
</dbReference>
<evidence type="ECO:0000256" key="10">
    <source>
        <dbReference type="ARBA" id="ARBA00023136"/>
    </source>
</evidence>
<dbReference type="PRINTS" id="PR00385">
    <property type="entry name" value="P450"/>
</dbReference>
<dbReference type="Pfam" id="PF00067">
    <property type="entry name" value="p450"/>
    <property type="match status" value="1"/>
</dbReference>
<evidence type="ECO:0000256" key="9">
    <source>
        <dbReference type="ARBA" id="ARBA00023033"/>
    </source>
</evidence>
<keyword evidence="3 11" id="KW-0349">Heme</keyword>
<keyword evidence="5 11" id="KW-0479">Metal-binding</keyword>
<evidence type="ECO:0008006" key="14">
    <source>
        <dbReference type="Google" id="ProtNLM"/>
    </source>
</evidence>
<comment type="similarity">
    <text evidence="2">Belongs to the cytochrome P450 family.</text>
</comment>
<keyword evidence="8 11" id="KW-0408">Iron</keyword>
<feature type="compositionally biased region" description="Basic residues" evidence="12">
    <location>
        <begin position="251"/>
        <end position="268"/>
    </location>
</feature>